<dbReference type="AlphaFoldDB" id="H5SLA2"/>
<dbReference type="InterPro" id="IPR041614">
    <property type="entry name" value="DprA_WH"/>
</dbReference>
<dbReference type="NCBIfam" id="TIGR00732">
    <property type="entry name" value="dprA"/>
    <property type="match status" value="1"/>
</dbReference>
<dbReference type="SUPFAM" id="SSF102405">
    <property type="entry name" value="MCP/YpsA-like"/>
    <property type="match status" value="1"/>
</dbReference>
<reference evidence="4" key="2">
    <citation type="journal article" date="2012" name="PLoS ONE">
        <title>A Deeply Branching Thermophilic Bacterium with an Ancient Acetyl-CoA Pathway Dominates a Subsurface Ecosystem.</title>
        <authorList>
            <person name="Takami H."/>
            <person name="Noguchi H."/>
            <person name="Takaki Y."/>
            <person name="Uchiyama I."/>
            <person name="Toyoda A."/>
            <person name="Nishi S."/>
            <person name="Chee G.-J."/>
            <person name="Arai W."/>
            <person name="Nunoura T."/>
            <person name="Itoh T."/>
            <person name="Hattori M."/>
            <person name="Takai K."/>
        </authorList>
    </citation>
    <scope>NUCLEOTIDE SEQUENCE</scope>
</reference>
<dbReference type="Gene3D" id="3.40.50.450">
    <property type="match status" value="1"/>
</dbReference>
<dbReference type="InterPro" id="IPR010994">
    <property type="entry name" value="RuvA_2-like"/>
</dbReference>
<feature type="domain" description="DprA winged helix" evidence="3">
    <location>
        <begin position="327"/>
        <end position="378"/>
    </location>
</feature>
<dbReference type="GO" id="GO:0009294">
    <property type="term" value="P:DNA-mediated transformation"/>
    <property type="evidence" value="ECO:0007669"/>
    <property type="project" value="InterPro"/>
</dbReference>
<sequence>MLPYMQMVRSSWKAGCAFQGEFAVESIFIMEEKSYWVGFNLVRGIGAVRLKRLIETFGSAEAAWQASSLEWQMQGLSPRLCERLEAVRSSGALERVWEQIQKLGIQVLTWQDAAYPKRLREIEQPPPVLYLRGEILPEDDFAVAIVGTRRVTPYGRQVTEEIASFLAAQGMTIVSGLARGVDGLAHLAALRAGGRTIAVLGSGVDQIYPPEHRQLAEKIMEQGAVISDYPPGTPPEAANFPPRNRIISGLSQAVILTEAGENSGALLTAEFAANQGREVFAVPGSIFAPQSRGCNRLIQRGAQVLLDAADLLPALALHRVDQEKTARRVLPADEMEGRILSLLAQPTHIDEISRQMQLPVEKVSATLVLMELKGLVHQTGQMHYVAAREAQQSYL</sequence>
<evidence type="ECO:0000259" key="2">
    <source>
        <dbReference type="Pfam" id="PF02481"/>
    </source>
</evidence>
<accession>H5SLA2</accession>
<dbReference type="Pfam" id="PF02481">
    <property type="entry name" value="DNA_processg_A"/>
    <property type="match status" value="1"/>
</dbReference>
<evidence type="ECO:0000256" key="1">
    <source>
        <dbReference type="ARBA" id="ARBA00006525"/>
    </source>
</evidence>
<dbReference type="SUPFAM" id="SSF47781">
    <property type="entry name" value="RuvA domain 2-like"/>
    <property type="match status" value="1"/>
</dbReference>
<evidence type="ECO:0000313" key="4">
    <source>
        <dbReference type="EMBL" id="BAL56938.1"/>
    </source>
</evidence>
<organism evidence="4">
    <name type="scientific">uncultured Chloroflexota bacterium</name>
    <dbReference type="NCBI Taxonomy" id="166587"/>
    <lineage>
        <taxon>Bacteria</taxon>
        <taxon>Bacillati</taxon>
        <taxon>Chloroflexota</taxon>
        <taxon>environmental samples</taxon>
    </lineage>
</organism>
<gene>
    <name evidence="4" type="ORF">HGMM_F45G04C11</name>
</gene>
<name>H5SLA2_9CHLR</name>
<comment type="similarity">
    <text evidence="1">Belongs to the DprA/Smf family.</text>
</comment>
<feature type="domain" description="Smf/DprA SLOG" evidence="2">
    <location>
        <begin position="106"/>
        <end position="313"/>
    </location>
</feature>
<proteinExistence type="inferred from homology"/>
<dbReference type="PANTHER" id="PTHR43022">
    <property type="entry name" value="PROTEIN SMF"/>
    <property type="match status" value="1"/>
</dbReference>
<dbReference type="Pfam" id="PF17782">
    <property type="entry name" value="WHD_DprA"/>
    <property type="match status" value="1"/>
</dbReference>
<evidence type="ECO:0000259" key="3">
    <source>
        <dbReference type="Pfam" id="PF17782"/>
    </source>
</evidence>
<dbReference type="Gene3D" id="1.10.10.10">
    <property type="entry name" value="Winged helix-like DNA-binding domain superfamily/Winged helix DNA-binding domain"/>
    <property type="match status" value="1"/>
</dbReference>
<dbReference type="PANTHER" id="PTHR43022:SF1">
    <property type="entry name" value="PROTEIN SMF"/>
    <property type="match status" value="1"/>
</dbReference>
<protein>
    <submittedName>
        <fullName evidence="4">DNA protecting protein DprA</fullName>
    </submittedName>
</protein>
<dbReference type="InterPro" id="IPR057666">
    <property type="entry name" value="DrpA_SLOG"/>
</dbReference>
<reference evidence="4" key="1">
    <citation type="journal article" date="2005" name="Environ. Microbiol.">
        <title>Genetic and functional properties of uncultivated thermophilic crenarchaeotes from a subsurface gold mine as revealed by analysis of genome fragments.</title>
        <authorList>
            <person name="Nunoura T."/>
            <person name="Hirayama H."/>
            <person name="Takami H."/>
            <person name="Oida H."/>
            <person name="Nishi S."/>
            <person name="Shimamura S."/>
            <person name="Suzuki Y."/>
            <person name="Inagaki F."/>
            <person name="Takai K."/>
            <person name="Nealson K.H."/>
            <person name="Horikoshi K."/>
        </authorList>
    </citation>
    <scope>NUCLEOTIDE SEQUENCE</scope>
</reference>
<dbReference type="InterPro" id="IPR036388">
    <property type="entry name" value="WH-like_DNA-bd_sf"/>
</dbReference>
<dbReference type="EMBL" id="AP011762">
    <property type="protein sequence ID" value="BAL56938.1"/>
    <property type="molecule type" value="Genomic_DNA"/>
</dbReference>
<dbReference type="InterPro" id="IPR003488">
    <property type="entry name" value="DprA"/>
</dbReference>